<organism evidence="1 2">
    <name type="scientific">Cyphomyrmex costatus</name>
    <dbReference type="NCBI Taxonomy" id="456900"/>
    <lineage>
        <taxon>Eukaryota</taxon>
        <taxon>Metazoa</taxon>
        <taxon>Ecdysozoa</taxon>
        <taxon>Arthropoda</taxon>
        <taxon>Hexapoda</taxon>
        <taxon>Insecta</taxon>
        <taxon>Pterygota</taxon>
        <taxon>Neoptera</taxon>
        <taxon>Endopterygota</taxon>
        <taxon>Hymenoptera</taxon>
        <taxon>Apocrita</taxon>
        <taxon>Aculeata</taxon>
        <taxon>Formicoidea</taxon>
        <taxon>Formicidae</taxon>
        <taxon>Myrmicinae</taxon>
        <taxon>Cyphomyrmex</taxon>
    </lineage>
</organism>
<keyword evidence="2" id="KW-1185">Reference proteome</keyword>
<dbReference type="AlphaFoldDB" id="A0A151I6Q2"/>
<dbReference type="EMBL" id="KQ978464">
    <property type="protein sequence ID" value="KYM93787.1"/>
    <property type="molecule type" value="Genomic_DNA"/>
</dbReference>
<gene>
    <name evidence="1" type="ORF">ALC62_15631</name>
</gene>
<reference evidence="1 2" key="1">
    <citation type="submission" date="2016-03" db="EMBL/GenBank/DDBJ databases">
        <title>Cyphomyrmex costatus WGS genome.</title>
        <authorList>
            <person name="Nygaard S."/>
            <person name="Hu H."/>
            <person name="Boomsma J."/>
            <person name="Zhang G."/>
        </authorList>
    </citation>
    <scope>NUCLEOTIDE SEQUENCE [LARGE SCALE GENOMIC DNA]</scope>
    <source>
        <strain evidence="1">MS0001</strain>
        <tissue evidence="1">Whole body</tissue>
    </source>
</reference>
<protein>
    <submittedName>
        <fullName evidence="1">Uncharacterized protein</fullName>
    </submittedName>
</protein>
<accession>A0A151I6Q2</accession>
<evidence type="ECO:0000313" key="1">
    <source>
        <dbReference type="EMBL" id="KYM93787.1"/>
    </source>
</evidence>
<evidence type="ECO:0000313" key="2">
    <source>
        <dbReference type="Proteomes" id="UP000078542"/>
    </source>
</evidence>
<dbReference type="Proteomes" id="UP000078542">
    <property type="component" value="Unassembled WGS sequence"/>
</dbReference>
<sequence>MLQQLEKEDKVIIAIAADQSSSSANTSSSSNIFNDSISEIFNSTNKSDISSSSKETEDGILFLLYQLLMYGRRRNKIQSFIDTVHSYSDAVFKEHFRLQRCTAYFQIDMLEQSSFIPSHSFGMPKISAEWSFLIFLWYLANTEPLRTLGDRFDVSIYLYNVLESFVQRRRKSGISVQTQVIMYSINYKH</sequence>
<name>A0A151I6Q2_9HYME</name>
<proteinExistence type="predicted"/>